<dbReference type="GO" id="GO:0016787">
    <property type="term" value="F:hydrolase activity"/>
    <property type="evidence" value="ECO:0007669"/>
    <property type="project" value="UniProtKB-KW"/>
</dbReference>
<evidence type="ECO:0000256" key="2">
    <source>
        <dbReference type="ARBA" id="ARBA00007749"/>
    </source>
</evidence>
<dbReference type="InterPro" id="IPR036866">
    <property type="entry name" value="RibonucZ/Hydroxyglut_hydro"/>
</dbReference>
<protein>
    <submittedName>
        <fullName evidence="6">Metallo-beta-lactamase superfamily protein</fullName>
    </submittedName>
</protein>
<gene>
    <name evidence="6" type="ORF">ATEIFO6365_0011020000</name>
</gene>
<dbReference type="InterPro" id="IPR001279">
    <property type="entry name" value="Metallo-B-lactamas"/>
</dbReference>
<evidence type="ECO:0000256" key="1">
    <source>
        <dbReference type="ARBA" id="ARBA00001947"/>
    </source>
</evidence>
<evidence type="ECO:0000256" key="3">
    <source>
        <dbReference type="ARBA" id="ARBA00022723"/>
    </source>
</evidence>
<dbReference type="OrthoDB" id="10250730at2759"/>
<comment type="caution">
    <text evidence="6">The sequence shown here is derived from an EMBL/GenBank/DDBJ whole genome shotgun (WGS) entry which is preliminary data.</text>
</comment>
<dbReference type="AlphaFoldDB" id="A0A5M3Z2X3"/>
<comment type="similarity">
    <text evidence="2">Belongs to the metallo-beta-lactamase superfamily.</text>
</comment>
<accession>A0A5M3Z2X3</accession>
<dbReference type="InterPro" id="IPR051013">
    <property type="entry name" value="MBL_superfamily_lactonases"/>
</dbReference>
<dbReference type="CDD" id="cd07729">
    <property type="entry name" value="AHL_lactonase_MBL-fold"/>
    <property type="match status" value="1"/>
</dbReference>
<organism evidence="6 7">
    <name type="scientific">Aspergillus terreus</name>
    <dbReference type="NCBI Taxonomy" id="33178"/>
    <lineage>
        <taxon>Eukaryota</taxon>
        <taxon>Fungi</taxon>
        <taxon>Dikarya</taxon>
        <taxon>Ascomycota</taxon>
        <taxon>Pezizomycotina</taxon>
        <taxon>Eurotiomycetes</taxon>
        <taxon>Eurotiomycetidae</taxon>
        <taxon>Eurotiales</taxon>
        <taxon>Aspergillaceae</taxon>
        <taxon>Aspergillus</taxon>
        <taxon>Aspergillus subgen. Circumdati</taxon>
    </lineage>
</organism>
<dbReference type="Pfam" id="PF00753">
    <property type="entry name" value="Lactamase_B"/>
    <property type="match status" value="1"/>
</dbReference>
<dbReference type="PANTHER" id="PTHR42978">
    <property type="entry name" value="QUORUM-QUENCHING LACTONASE YTNP-RELATED-RELATED"/>
    <property type="match status" value="1"/>
</dbReference>
<dbReference type="SMART" id="SM00849">
    <property type="entry name" value="Lactamase_B"/>
    <property type="match status" value="1"/>
</dbReference>
<keyword evidence="3" id="KW-0479">Metal-binding</keyword>
<name>A0A5M3Z2X3_ASPTE</name>
<reference evidence="6 7" key="1">
    <citation type="submission" date="2020-01" db="EMBL/GenBank/DDBJ databases">
        <title>Aspergillus terreus IFO 6365 whole genome shotgun sequence.</title>
        <authorList>
            <person name="Kanamasa S."/>
            <person name="Takahashi H."/>
        </authorList>
    </citation>
    <scope>NUCLEOTIDE SEQUENCE [LARGE SCALE GENOMIC DNA]</scope>
    <source>
        <strain evidence="6 7">IFO 6365</strain>
    </source>
</reference>
<dbReference type="GO" id="GO:0046872">
    <property type="term" value="F:metal ion binding"/>
    <property type="evidence" value="ECO:0007669"/>
    <property type="project" value="UniProtKB-KW"/>
</dbReference>
<evidence type="ECO:0000313" key="6">
    <source>
        <dbReference type="EMBL" id="GFF19941.1"/>
    </source>
</evidence>
<evidence type="ECO:0000256" key="5">
    <source>
        <dbReference type="ARBA" id="ARBA00022833"/>
    </source>
</evidence>
<dbReference type="Gene3D" id="3.60.15.10">
    <property type="entry name" value="Ribonuclease Z/Hydroxyacylglutathione hydrolase-like"/>
    <property type="match status" value="1"/>
</dbReference>
<keyword evidence="7" id="KW-1185">Reference proteome</keyword>
<dbReference type="PANTHER" id="PTHR42978:SF2">
    <property type="entry name" value="102 KBASES UNSTABLE REGION: FROM 1 TO 119443"/>
    <property type="match status" value="1"/>
</dbReference>
<evidence type="ECO:0000313" key="7">
    <source>
        <dbReference type="Proteomes" id="UP000452235"/>
    </source>
</evidence>
<sequence length="282" mass="32064">MTSSSSNSTLPPGSKLWLLNLGYLDCDASPILSGANVSRPNEPPQKHDRRELVMIAALIYHPDVGLILFDTGSCEDVLTNWPAGVNECLPRIWEKEVHGLPAAIAATGAGTIRDVKAVVLSHLHNDHAGGMEHFIDTDVEIWCHEDELKHAFWGCATGIDRDFYVPHYLQPDRFNWKTFRRETFDIWAGVTLHHTPGHTPGGITMELDMIHAGTIVMTADLFHIRENWEDGRPQGSLMRDYNAWFRSLEYVRHLVRRKKARVLLGHEQSYFKEFPQSPEYTE</sequence>
<comment type="cofactor">
    <cofactor evidence="1">
        <name>Zn(2+)</name>
        <dbReference type="ChEBI" id="CHEBI:29105"/>
    </cofactor>
</comment>
<keyword evidence="5" id="KW-0862">Zinc</keyword>
<keyword evidence="4" id="KW-0378">Hydrolase</keyword>
<evidence type="ECO:0000256" key="4">
    <source>
        <dbReference type="ARBA" id="ARBA00022801"/>
    </source>
</evidence>
<dbReference type="Proteomes" id="UP000452235">
    <property type="component" value="Unassembled WGS sequence"/>
</dbReference>
<dbReference type="SUPFAM" id="SSF56281">
    <property type="entry name" value="Metallo-hydrolase/oxidoreductase"/>
    <property type="match status" value="1"/>
</dbReference>
<dbReference type="EMBL" id="BLJY01000011">
    <property type="protein sequence ID" value="GFF19941.1"/>
    <property type="molecule type" value="Genomic_DNA"/>
</dbReference>
<proteinExistence type="inferred from homology"/>